<evidence type="ECO:0000313" key="2">
    <source>
        <dbReference type="EMBL" id="KAJ8967752.1"/>
    </source>
</evidence>
<dbReference type="Pfam" id="PF10545">
    <property type="entry name" value="MADF_DNA_bdg"/>
    <property type="match status" value="1"/>
</dbReference>
<dbReference type="EMBL" id="JANEYF010000831">
    <property type="protein sequence ID" value="KAJ8967752.1"/>
    <property type="molecule type" value="Genomic_DNA"/>
</dbReference>
<proteinExistence type="predicted"/>
<keyword evidence="3" id="KW-1185">Reference proteome</keyword>
<sequence>MLWDSRYWAKHDLINFIEMYKSYPCLWKTKSKEYTNKHLKNGAYEKLVELCRNTVNPEANRDFVTKKIQSLRGSFRKELKKVYESKASGVAEEDVYKPNLWYFSYLLFTQNQEPSDSTTDDVKIELDADDDVDYDEADGWLNSPECASETKTEIEEIITEIPNKEQMNTTVNMDTYCSAVHKGAKRKITTVDRNLPCMQVCQHVLENTNTEINEFDAVGISVGKKLQRMDSIQAIYAESLINKVLSKGLLNHLSENIDVCEKVQYSISQTHHFSMTNSPTPGLSSTQSGIFSQVYQDSDEILSQNKNEK</sequence>
<dbReference type="AlphaFoldDB" id="A0AAV8ZQE1"/>
<dbReference type="SMART" id="SM00595">
    <property type="entry name" value="MADF"/>
    <property type="match status" value="1"/>
</dbReference>
<dbReference type="PANTHER" id="PTHR21505">
    <property type="entry name" value="MADF DOMAIN-CONTAINING PROTEIN-RELATED"/>
    <property type="match status" value="1"/>
</dbReference>
<dbReference type="InterPro" id="IPR006578">
    <property type="entry name" value="MADF-dom"/>
</dbReference>
<name>A0AAV8ZQE1_9CUCU</name>
<reference evidence="2" key="1">
    <citation type="journal article" date="2023" name="Insect Mol. Biol.">
        <title>Genome sequencing provides insights into the evolution of gene families encoding plant cell wall-degrading enzymes in longhorned beetles.</title>
        <authorList>
            <person name="Shin N.R."/>
            <person name="Okamura Y."/>
            <person name="Kirsch R."/>
            <person name="Pauchet Y."/>
        </authorList>
    </citation>
    <scope>NUCLEOTIDE SEQUENCE</scope>
    <source>
        <strain evidence="2">RBIC_L_NR</strain>
    </source>
</reference>
<comment type="caution">
    <text evidence="2">The sequence shown here is derived from an EMBL/GenBank/DDBJ whole genome shotgun (WGS) entry which is preliminary data.</text>
</comment>
<feature type="domain" description="MADF" evidence="1">
    <location>
        <begin position="15"/>
        <end position="114"/>
    </location>
</feature>
<dbReference type="Proteomes" id="UP001162156">
    <property type="component" value="Unassembled WGS sequence"/>
</dbReference>
<dbReference type="PANTHER" id="PTHR21505:SF8">
    <property type="entry name" value="DPT-YFP REPRESSOR BY OVEREXPRESSION, ISOFORM D-RELATED"/>
    <property type="match status" value="1"/>
</dbReference>
<evidence type="ECO:0000259" key="1">
    <source>
        <dbReference type="PROSITE" id="PS51029"/>
    </source>
</evidence>
<organism evidence="2 3">
    <name type="scientific">Rhamnusium bicolor</name>
    <dbReference type="NCBI Taxonomy" id="1586634"/>
    <lineage>
        <taxon>Eukaryota</taxon>
        <taxon>Metazoa</taxon>
        <taxon>Ecdysozoa</taxon>
        <taxon>Arthropoda</taxon>
        <taxon>Hexapoda</taxon>
        <taxon>Insecta</taxon>
        <taxon>Pterygota</taxon>
        <taxon>Neoptera</taxon>
        <taxon>Endopterygota</taxon>
        <taxon>Coleoptera</taxon>
        <taxon>Polyphaga</taxon>
        <taxon>Cucujiformia</taxon>
        <taxon>Chrysomeloidea</taxon>
        <taxon>Cerambycidae</taxon>
        <taxon>Lepturinae</taxon>
        <taxon>Rhagiini</taxon>
        <taxon>Rhamnusium</taxon>
    </lineage>
</organism>
<protein>
    <recommendedName>
        <fullName evidence="1">MADF domain-containing protein</fullName>
    </recommendedName>
</protein>
<evidence type="ECO:0000313" key="3">
    <source>
        <dbReference type="Proteomes" id="UP001162156"/>
    </source>
</evidence>
<dbReference type="PROSITE" id="PS51029">
    <property type="entry name" value="MADF"/>
    <property type="match status" value="1"/>
</dbReference>
<accession>A0AAV8ZQE1</accession>
<gene>
    <name evidence="2" type="ORF">NQ314_002633</name>
</gene>